<feature type="domain" description="FtsK" evidence="5">
    <location>
        <begin position="169"/>
        <end position="351"/>
    </location>
</feature>
<protein>
    <submittedName>
        <fullName evidence="6">FtsK-like DNA segregation ATPase, YDCQ B.subtilis ortholog</fullName>
    </submittedName>
</protein>
<dbReference type="InterPro" id="IPR002543">
    <property type="entry name" value="FtsK_dom"/>
</dbReference>
<keyword evidence="4" id="KW-1133">Transmembrane helix</keyword>
<evidence type="ECO:0000256" key="2">
    <source>
        <dbReference type="ARBA" id="ARBA00022840"/>
    </source>
</evidence>
<dbReference type="Proteomes" id="UP000000814">
    <property type="component" value="Chromosome"/>
</dbReference>
<dbReference type="PANTHER" id="PTHR22683">
    <property type="entry name" value="SPORULATION PROTEIN RELATED"/>
    <property type="match status" value="1"/>
</dbReference>
<name>Q97HY5_CLOAB</name>
<dbReference type="HOGENOM" id="CLU_041426_1_1_9"/>
<keyword evidence="7" id="KW-1185">Reference proteome</keyword>
<evidence type="ECO:0000313" key="6">
    <source>
        <dbReference type="EMBL" id="AAK79835.1"/>
    </source>
</evidence>
<dbReference type="KEGG" id="cac:CA_C1871"/>
<dbReference type="Pfam" id="PF01580">
    <property type="entry name" value="FtsK_SpoIIIE"/>
    <property type="match status" value="1"/>
</dbReference>
<dbReference type="SUPFAM" id="SSF52540">
    <property type="entry name" value="P-loop containing nucleoside triphosphate hydrolases"/>
    <property type="match status" value="1"/>
</dbReference>
<dbReference type="OrthoDB" id="9807790at2"/>
<feature type="transmembrane region" description="Helical" evidence="4">
    <location>
        <begin position="12"/>
        <end position="32"/>
    </location>
</feature>
<dbReference type="Gene3D" id="3.40.50.300">
    <property type="entry name" value="P-loop containing nucleotide triphosphate hydrolases"/>
    <property type="match status" value="1"/>
</dbReference>
<dbReference type="GO" id="GO:0005524">
    <property type="term" value="F:ATP binding"/>
    <property type="evidence" value="ECO:0007669"/>
    <property type="project" value="UniProtKB-UniRule"/>
</dbReference>
<evidence type="ECO:0000259" key="5">
    <source>
        <dbReference type="PROSITE" id="PS50901"/>
    </source>
</evidence>
<keyword evidence="1 3" id="KW-0547">Nucleotide-binding</keyword>
<dbReference type="EMBL" id="AE001437">
    <property type="protein sequence ID" value="AAK79835.1"/>
    <property type="molecule type" value="Genomic_DNA"/>
</dbReference>
<evidence type="ECO:0000256" key="3">
    <source>
        <dbReference type="PROSITE-ProRule" id="PRU00289"/>
    </source>
</evidence>
<proteinExistence type="predicted"/>
<dbReference type="STRING" id="272562.CA_C1871"/>
<keyword evidence="2 3" id="KW-0067">ATP-binding</keyword>
<gene>
    <name evidence="6" type="ordered locus">CA_C1871</name>
</gene>
<dbReference type="PATRIC" id="fig|272562.8.peg.2074"/>
<dbReference type="eggNOG" id="COG1674">
    <property type="taxonomic scope" value="Bacteria"/>
</dbReference>
<dbReference type="PANTHER" id="PTHR22683:SF47">
    <property type="entry name" value="FTSK DOMAIN-CONTAINING PROTEIN YDCQ"/>
    <property type="match status" value="1"/>
</dbReference>
<keyword evidence="4" id="KW-0812">Transmembrane</keyword>
<organism evidence="6 7">
    <name type="scientific">Clostridium acetobutylicum (strain ATCC 824 / DSM 792 / JCM 1419 / IAM 19013 / LMG 5710 / NBRC 13948 / NRRL B-527 / VKM B-1787 / 2291 / W)</name>
    <dbReference type="NCBI Taxonomy" id="272562"/>
    <lineage>
        <taxon>Bacteria</taxon>
        <taxon>Bacillati</taxon>
        <taxon>Bacillota</taxon>
        <taxon>Clostridia</taxon>
        <taxon>Eubacteriales</taxon>
        <taxon>Clostridiaceae</taxon>
        <taxon>Clostridium</taxon>
    </lineage>
</organism>
<dbReference type="PIR" id="H97130">
    <property type="entry name" value="H97130"/>
</dbReference>
<accession>Q97HY5</accession>
<dbReference type="InterPro" id="IPR027417">
    <property type="entry name" value="P-loop_NTPase"/>
</dbReference>
<dbReference type="AlphaFoldDB" id="Q97HY5"/>
<evidence type="ECO:0000256" key="1">
    <source>
        <dbReference type="ARBA" id="ARBA00022741"/>
    </source>
</evidence>
<reference evidence="6 7" key="1">
    <citation type="journal article" date="2001" name="J. Bacteriol.">
        <title>Genome sequence and comparative analysis of the solvent-producing bacterium Clostridium acetobutylicum.</title>
        <authorList>
            <person name="Nolling J."/>
            <person name="Breton G."/>
            <person name="Omelchenko M.V."/>
            <person name="Makarova K.S."/>
            <person name="Zeng Q."/>
            <person name="Gibson R."/>
            <person name="Lee H.M."/>
            <person name="Dubois J."/>
            <person name="Qiu D."/>
            <person name="Hitti J."/>
            <person name="Wolf Y.I."/>
            <person name="Tatusov R.L."/>
            <person name="Sabathe F."/>
            <person name="Doucette-Stamm L."/>
            <person name="Soucaille P."/>
            <person name="Daly M.J."/>
            <person name="Bennett G.N."/>
            <person name="Koonin E.V."/>
            <person name="Smith D.R."/>
        </authorList>
    </citation>
    <scope>NUCLEOTIDE SEQUENCE [LARGE SCALE GENOMIC DNA]</scope>
    <source>
        <strain evidence="7">ATCC 824 / DSM 792 / JCM 1419 / LMG 5710 / VKM B-1787</strain>
    </source>
</reference>
<evidence type="ECO:0000256" key="4">
    <source>
        <dbReference type="SAM" id="Phobius"/>
    </source>
</evidence>
<keyword evidence="4" id="KW-0472">Membrane</keyword>
<evidence type="ECO:0000313" key="7">
    <source>
        <dbReference type="Proteomes" id="UP000000814"/>
    </source>
</evidence>
<dbReference type="PROSITE" id="PS50901">
    <property type="entry name" value="FTSK"/>
    <property type="match status" value="1"/>
</dbReference>
<feature type="binding site" evidence="3">
    <location>
        <begin position="186"/>
        <end position="193"/>
    </location>
    <ligand>
        <name>ATP</name>
        <dbReference type="ChEBI" id="CHEBI:30616"/>
    </ligand>
</feature>
<dbReference type="InterPro" id="IPR050206">
    <property type="entry name" value="FtsK/SpoIIIE/SftA"/>
</dbReference>
<dbReference type="GO" id="GO:0003677">
    <property type="term" value="F:DNA binding"/>
    <property type="evidence" value="ECO:0007669"/>
    <property type="project" value="InterPro"/>
</dbReference>
<sequence length="405" mass="46649">MKEYKFVNETSIQKGIDFSLITLGLIVLLYGFTQSVPFCSIFTLLGGTIGYKLHLSKSYKLYKVIKHNLYDLVKNNNFYTIEEDKVIYRPTIFYDFNDSFITIKIRLDGSKFRDKYTKLEKLLEDLFVLECVSKEEQRGYIIYKLDRTNTKRLDASSINMLSMDYIAINNKLKWNFRKCPHALISGVTGKGKTYFLAYLIKSFLLINATIKIVDPKMSDLSYLEKIFGNNVVSAPNKIAQILRKTVEEMNNRYMEFKELKNYGFGKDYKDYGYLPIVIIFDEVAAFMASTDKKISKEVNGYLSEIILKGRQAGVFMILTTQRPDADVIPTDIRDQLGLRIALGEMSKVAYTMIFGSEFNDLELNSSTVGTGFIYMNGTTSKPVKFESPYFSADYNFVKDVSFRLH</sequence>